<dbReference type="AlphaFoldDB" id="A0AAP8SMH7"/>
<evidence type="ECO:0000256" key="5">
    <source>
        <dbReference type="PIRSR" id="PIRSR604294-1"/>
    </source>
</evidence>
<proteinExistence type="inferred from homology"/>
<gene>
    <name evidence="7" type="ORF">C0029_16090</name>
</gene>
<dbReference type="PANTHER" id="PTHR10543">
    <property type="entry name" value="BETA-CAROTENE DIOXYGENASE"/>
    <property type="match status" value="1"/>
</dbReference>
<evidence type="ECO:0000313" key="8">
    <source>
        <dbReference type="Proteomes" id="UP000235162"/>
    </source>
</evidence>
<reference evidence="7 8" key="1">
    <citation type="submission" date="2018-01" db="EMBL/GenBank/DDBJ databases">
        <title>The draft genome sequence of Halioglobus japonicus S1-36.</title>
        <authorList>
            <person name="Du Z.-J."/>
            <person name="Shi M.-J."/>
        </authorList>
    </citation>
    <scope>NUCLEOTIDE SEQUENCE [LARGE SCALE GENOMIC DNA]</scope>
    <source>
        <strain evidence="7 8">S1-36</strain>
    </source>
</reference>
<evidence type="ECO:0000256" key="4">
    <source>
        <dbReference type="ARBA" id="ARBA00023004"/>
    </source>
</evidence>
<evidence type="ECO:0000313" key="7">
    <source>
        <dbReference type="EMBL" id="PLW85053.1"/>
    </source>
</evidence>
<feature type="binding site" evidence="5">
    <location>
        <position position="309"/>
    </location>
    <ligand>
        <name>Fe cation</name>
        <dbReference type="ChEBI" id="CHEBI:24875"/>
        <note>catalytic</note>
    </ligand>
</feature>
<keyword evidence="3" id="KW-0560">Oxidoreductase</keyword>
<comment type="similarity">
    <text evidence="1">Belongs to the carotenoid oxygenase family.</text>
</comment>
<organism evidence="7 8">
    <name type="scientific">Halioglobus japonicus</name>
    <dbReference type="NCBI Taxonomy" id="930805"/>
    <lineage>
        <taxon>Bacteria</taxon>
        <taxon>Pseudomonadati</taxon>
        <taxon>Pseudomonadota</taxon>
        <taxon>Gammaproteobacteria</taxon>
        <taxon>Cellvibrionales</taxon>
        <taxon>Halieaceae</taxon>
        <taxon>Halioglobus</taxon>
    </lineage>
</organism>
<evidence type="ECO:0000256" key="6">
    <source>
        <dbReference type="SAM" id="Phobius"/>
    </source>
</evidence>
<dbReference type="InterPro" id="IPR004294">
    <property type="entry name" value="Carotenoid_Oase"/>
</dbReference>
<name>A0AAP8SMH7_9GAMM</name>
<comment type="cofactor">
    <cofactor evidence="5">
        <name>Fe(2+)</name>
        <dbReference type="ChEBI" id="CHEBI:29033"/>
    </cofactor>
    <text evidence="5">Binds 1 Fe(2+) ion per subunit.</text>
</comment>
<keyword evidence="6" id="KW-1133">Transmembrane helix</keyword>
<dbReference type="EMBL" id="PKUR01000004">
    <property type="protein sequence ID" value="PLW85053.1"/>
    <property type="molecule type" value="Genomic_DNA"/>
</dbReference>
<evidence type="ECO:0000256" key="1">
    <source>
        <dbReference type="ARBA" id="ARBA00006787"/>
    </source>
</evidence>
<sequence length="564" mass="62807">MHRSGGIRPAKCATQPRAANPRFAETISMSPTLTTLVVIVFGLLIARRFLAPVLVGRWIARLRADPAIDEYNAASAYSQRGFDPVHTELAHVALPIQGELPPDLQGAYLRNGTNRQVQDSRSRLHMFNGAGMLHQIQFRDGQAWYSNTFVRTPRFEHERAAGHELYPEFGDIAGNGKKGFARIISSAMAQRFGLAPKMSNETSASSTTAIQYHHGKLYALQETAHPFALETRMENGHLVISGKGAFDELDGVLTGPFTAHPKIDPASGDWHSFSTHLQSGKIFYSVLAAGQLKFYREITEAKPALAFVHDGFLTPNAAVFPDLSLRFDGGQMFKEHASPFYYDPDYEMRFGVIDRNDPEHAEVRWCDTGMDGHIWHTVNGWEEARADGGADLVLVAPVFRAYPSNVPIHSPQEPHAHLYKFRFDLATGERRDSRCLLEHFYERPSFNTAWIGKQTRYAYLLDEEGAGGVMASGVLKYDMIDEQAVGEFSYGDYRGGEALFVPREGATEEDDGYLIELLMADEDAAVLVLDARNMTELARLPLPQRVPYGVHGCWLDASQLETLA</sequence>
<keyword evidence="6" id="KW-0472">Membrane</keyword>
<dbReference type="Pfam" id="PF03055">
    <property type="entry name" value="RPE65"/>
    <property type="match status" value="1"/>
</dbReference>
<dbReference type="Proteomes" id="UP000235162">
    <property type="component" value="Unassembled WGS sequence"/>
</dbReference>
<protein>
    <submittedName>
        <fullName evidence="7">Carotenoid oxygenase</fullName>
    </submittedName>
</protein>
<keyword evidence="8" id="KW-1185">Reference proteome</keyword>
<feature type="binding site" evidence="5">
    <location>
        <position position="260"/>
    </location>
    <ligand>
        <name>Fe cation</name>
        <dbReference type="ChEBI" id="CHEBI:24875"/>
        <note>catalytic</note>
    </ligand>
</feature>
<dbReference type="GO" id="GO:0016121">
    <property type="term" value="P:carotene catabolic process"/>
    <property type="evidence" value="ECO:0007669"/>
    <property type="project" value="TreeGrafter"/>
</dbReference>
<feature type="binding site" evidence="5">
    <location>
        <position position="376"/>
    </location>
    <ligand>
        <name>Fe cation</name>
        <dbReference type="ChEBI" id="CHEBI:24875"/>
        <note>catalytic</note>
    </ligand>
</feature>
<comment type="caution">
    <text evidence="7">The sequence shown here is derived from an EMBL/GenBank/DDBJ whole genome shotgun (WGS) entry which is preliminary data.</text>
</comment>
<keyword evidence="6" id="KW-0812">Transmembrane</keyword>
<dbReference type="GO" id="GO:0010436">
    <property type="term" value="F:carotenoid dioxygenase activity"/>
    <property type="evidence" value="ECO:0007669"/>
    <property type="project" value="TreeGrafter"/>
</dbReference>
<evidence type="ECO:0000256" key="3">
    <source>
        <dbReference type="ARBA" id="ARBA00023002"/>
    </source>
</evidence>
<evidence type="ECO:0000256" key="2">
    <source>
        <dbReference type="ARBA" id="ARBA00022723"/>
    </source>
</evidence>
<dbReference type="PANTHER" id="PTHR10543:SF89">
    <property type="entry name" value="CAROTENOID 9,10(9',10')-CLEAVAGE DIOXYGENASE 1"/>
    <property type="match status" value="1"/>
</dbReference>
<feature type="transmembrane region" description="Helical" evidence="6">
    <location>
        <begin position="33"/>
        <end position="55"/>
    </location>
</feature>
<dbReference type="GO" id="GO:0046872">
    <property type="term" value="F:metal ion binding"/>
    <property type="evidence" value="ECO:0007669"/>
    <property type="project" value="UniProtKB-KW"/>
</dbReference>
<keyword evidence="2 5" id="KW-0479">Metal-binding</keyword>
<keyword evidence="4 5" id="KW-0408">Iron</keyword>
<accession>A0AAP8SMH7</accession>
<feature type="binding site" evidence="5">
    <location>
        <position position="551"/>
    </location>
    <ligand>
        <name>Fe cation</name>
        <dbReference type="ChEBI" id="CHEBI:24875"/>
        <note>catalytic</note>
    </ligand>
</feature>